<dbReference type="InterPro" id="IPR021109">
    <property type="entry name" value="Peptidase_aspartic_dom_sf"/>
</dbReference>
<protein>
    <recommendedName>
        <fullName evidence="4">Peptidase A1 domain-containing protein</fullName>
    </recommendedName>
</protein>
<comment type="caution">
    <text evidence="2">The sequence shown here is derived from an EMBL/GenBank/DDBJ whole genome shotgun (WGS) entry which is preliminary data.</text>
</comment>
<evidence type="ECO:0000313" key="2">
    <source>
        <dbReference type="EMBL" id="CCI41603.1"/>
    </source>
</evidence>
<organism evidence="2 3">
    <name type="scientific">Albugo candida</name>
    <dbReference type="NCBI Taxonomy" id="65357"/>
    <lineage>
        <taxon>Eukaryota</taxon>
        <taxon>Sar</taxon>
        <taxon>Stramenopiles</taxon>
        <taxon>Oomycota</taxon>
        <taxon>Peronosporomycetes</taxon>
        <taxon>Albuginales</taxon>
        <taxon>Albuginaceae</taxon>
        <taxon>Albugo</taxon>
    </lineage>
</organism>
<name>A0A024G4W5_9STRA</name>
<feature type="signal peptide" evidence="1">
    <location>
        <begin position="1"/>
        <end position="23"/>
    </location>
</feature>
<reference evidence="2 3" key="1">
    <citation type="submission" date="2012-05" db="EMBL/GenBank/DDBJ databases">
        <title>Recombination and specialization in a pathogen metapopulation.</title>
        <authorList>
            <person name="Gardiner A."/>
            <person name="Kemen E."/>
            <person name="Schultz-Larsen T."/>
            <person name="MacLean D."/>
            <person name="Van Oosterhout C."/>
            <person name="Jones J.D.G."/>
        </authorList>
    </citation>
    <scope>NUCLEOTIDE SEQUENCE [LARGE SCALE GENOMIC DNA]</scope>
    <source>
        <strain evidence="2 3">Ac Nc2</strain>
    </source>
</reference>
<dbReference type="Proteomes" id="UP000053237">
    <property type="component" value="Unassembled WGS sequence"/>
</dbReference>
<dbReference type="EMBL" id="CAIX01000021">
    <property type="protein sequence ID" value="CCI41603.1"/>
    <property type="molecule type" value="Genomic_DNA"/>
</dbReference>
<sequence>MMKAFILRIYALCFLQITDYSCADHFLDAELMISTTTKDIIFVLNAENAGKNKWKLHLAPTSDGEDKLILDIEGDECDTKEKSLSFCKPGSFFCCTIPNPFDEHRLKSTSSGTLPSLSDTKPYASSWSKLELSGFLFRNILRSRPFKTTFLVLKWDTPGALGLTAYPERPERHGDNWEPLPPMNFGFYLTVAIGHSMLYIVVKSAEREYQSELQVVSFQFGRLISVISKTIYSAIVKLLGKIHNRNTFDCTSVPHDVLPDIKLSKEKGERGLKLTSQEYVHEISKEKDNTSQKKCILALEGAEDDGIWTIGATILKRHPMLLQSSGKDKGLLFTSTTTLQD</sequence>
<dbReference type="InParanoid" id="A0A024G4W5"/>
<evidence type="ECO:0000313" key="3">
    <source>
        <dbReference type="Proteomes" id="UP000053237"/>
    </source>
</evidence>
<proteinExistence type="predicted"/>
<accession>A0A024G4W5</accession>
<evidence type="ECO:0000256" key="1">
    <source>
        <dbReference type="SAM" id="SignalP"/>
    </source>
</evidence>
<gene>
    <name evidence="2" type="ORF">BN9_023870</name>
</gene>
<keyword evidence="1" id="KW-0732">Signal</keyword>
<dbReference type="Gene3D" id="2.40.70.10">
    <property type="entry name" value="Acid Proteases"/>
    <property type="match status" value="1"/>
</dbReference>
<feature type="chain" id="PRO_5001529250" description="Peptidase A1 domain-containing protein" evidence="1">
    <location>
        <begin position="24"/>
        <end position="341"/>
    </location>
</feature>
<dbReference type="AlphaFoldDB" id="A0A024G4W5"/>
<evidence type="ECO:0008006" key="4">
    <source>
        <dbReference type="Google" id="ProtNLM"/>
    </source>
</evidence>
<keyword evidence="3" id="KW-1185">Reference proteome</keyword>